<keyword evidence="2" id="KW-0812">Transmembrane</keyword>
<organism evidence="3 4">
    <name type="scientific">Zhihengliuella salsuginis</name>
    <dbReference type="NCBI Taxonomy" id="578222"/>
    <lineage>
        <taxon>Bacteria</taxon>
        <taxon>Bacillati</taxon>
        <taxon>Actinomycetota</taxon>
        <taxon>Actinomycetes</taxon>
        <taxon>Micrococcales</taxon>
        <taxon>Micrococcaceae</taxon>
        <taxon>Zhihengliuella</taxon>
    </lineage>
</organism>
<dbReference type="InterPro" id="IPR021403">
    <property type="entry name" value="DUF3043"/>
</dbReference>
<reference evidence="4" key="1">
    <citation type="journal article" date="2019" name="Int. J. Syst. Evol. Microbiol.">
        <title>The Global Catalogue of Microorganisms (GCM) 10K type strain sequencing project: providing services to taxonomists for standard genome sequencing and annotation.</title>
        <authorList>
            <consortium name="The Broad Institute Genomics Platform"/>
            <consortium name="The Broad Institute Genome Sequencing Center for Infectious Disease"/>
            <person name="Wu L."/>
            <person name="Ma J."/>
        </authorList>
    </citation>
    <scope>NUCLEOTIDE SEQUENCE [LARGE SCALE GENOMIC DNA]</scope>
    <source>
        <strain evidence="4">KCTC 19466</strain>
    </source>
</reference>
<feature type="compositionally biased region" description="Basic and acidic residues" evidence="1">
    <location>
        <begin position="27"/>
        <end position="44"/>
    </location>
</feature>
<feature type="region of interest" description="Disordered" evidence="1">
    <location>
        <begin position="1"/>
        <end position="70"/>
    </location>
</feature>
<evidence type="ECO:0000313" key="4">
    <source>
        <dbReference type="Proteomes" id="UP000642819"/>
    </source>
</evidence>
<evidence type="ECO:0000256" key="1">
    <source>
        <dbReference type="SAM" id="MobiDB-lite"/>
    </source>
</evidence>
<accession>A0ABQ3GM71</accession>
<keyword evidence="2" id="KW-1133">Transmembrane helix</keyword>
<dbReference type="Pfam" id="PF11241">
    <property type="entry name" value="DUF3043"/>
    <property type="match status" value="1"/>
</dbReference>
<dbReference type="Proteomes" id="UP000642819">
    <property type="component" value="Unassembled WGS sequence"/>
</dbReference>
<evidence type="ECO:0000256" key="2">
    <source>
        <dbReference type="SAM" id="Phobius"/>
    </source>
</evidence>
<feature type="transmembrane region" description="Helical" evidence="2">
    <location>
        <begin position="129"/>
        <end position="150"/>
    </location>
</feature>
<protein>
    <recommendedName>
        <fullName evidence="5">DUF3043 domain-containing protein</fullName>
    </recommendedName>
</protein>
<keyword evidence="4" id="KW-1185">Reference proteome</keyword>
<feature type="compositionally biased region" description="Basic and acidic residues" evidence="1">
    <location>
        <begin position="51"/>
        <end position="70"/>
    </location>
</feature>
<sequence>MFGRKKDEAAAEDAAVDNPYESTEAPPEGKKGPTPKRSEQEALNKRPLVSSDKKARKEAERKRRIESQERLRLANETGDERYMMPRDQGPQKRFARDFVDSRWMIGEFLMIIIFAFLIVSFTMANNLVVQANITIALWAILLITIIDAFIMTRMLKKRLVARFGESERGVLWYASMRGLQFRKMRLPKPQVKRGEGPRD</sequence>
<keyword evidence="2" id="KW-0472">Membrane</keyword>
<dbReference type="EMBL" id="BMXK01000014">
    <property type="protein sequence ID" value="GHD12585.1"/>
    <property type="molecule type" value="Genomic_DNA"/>
</dbReference>
<name>A0ABQ3GM71_9MICC</name>
<evidence type="ECO:0008006" key="5">
    <source>
        <dbReference type="Google" id="ProtNLM"/>
    </source>
</evidence>
<comment type="caution">
    <text evidence="3">The sequence shown here is derived from an EMBL/GenBank/DDBJ whole genome shotgun (WGS) entry which is preliminary data.</text>
</comment>
<dbReference type="RefSeq" id="WP_229791177.1">
    <property type="nucleotide sequence ID" value="NZ_BMXK01000014.1"/>
</dbReference>
<evidence type="ECO:0000313" key="3">
    <source>
        <dbReference type="EMBL" id="GHD12585.1"/>
    </source>
</evidence>
<feature type="transmembrane region" description="Helical" evidence="2">
    <location>
        <begin position="103"/>
        <end position="123"/>
    </location>
</feature>
<gene>
    <name evidence="3" type="ORF">GCM10008096_28080</name>
</gene>
<proteinExistence type="predicted"/>